<dbReference type="AlphaFoldDB" id="A0A1F7ISR1"/>
<dbReference type="InterPro" id="IPR012337">
    <property type="entry name" value="RNaseH-like_sf"/>
</dbReference>
<evidence type="ECO:0000313" key="4">
    <source>
        <dbReference type="Proteomes" id="UP000177141"/>
    </source>
</evidence>
<keyword evidence="1" id="KW-0233">DNA recombination</keyword>
<dbReference type="STRING" id="1802061.A3A93_03340"/>
<evidence type="ECO:0000259" key="2">
    <source>
        <dbReference type="PROSITE" id="PS50994"/>
    </source>
</evidence>
<dbReference type="SUPFAM" id="SSF53098">
    <property type="entry name" value="Ribonuclease H-like"/>
    <property type="match status" value="1"/>
</dbReference>
<accession>A0A1F7ISR1</accession>
<reference evidence="3 4" key="1">
    <citation type="journal article" date="2016" name="Nat. Commun.">
        <title>Thousands of microbial genomes shed light on interconnected biogeochemical processes in an aquifer system.</title>
        <authorList>
            <person name="Anantharaman K."/>
            <person name="Brown C.T."/>
            <person name="Hug L.A."/>
            <person name="Sharon I."/>
            <person name="Castelle C.J."/>
            <person name="Probst A.J."/>
            <person name="Thomas B.C."/>
            <person name="Singh A."/>
            <person name="Wilkins M.J."/>
            <person name="Karaoz U."/>
            <person name="Brodie E.L."/>
            <person name="Williams K.H."/>
            <person name="Hubbard S.S."/>
            <person name="Banfield J.F."/>
        </authorList>
    </citation>
    <scope>NUCLEOTIDE SEQUENCE [LARGE SCALE GENOMIC DNA]</scope>
</reference>
<dbReference type="PANTHER" id="PTHR10948:SF23">
    <property type="entry name" value="TRANSPOSASE INSI FOR INSERTION SEQUENCE ELEMENT IS30A-RELATED"/>
    <property type="match status" value="1"/>
</dbReference>
<protein>
    <recommendedName>
        <fullName evidence="2">Integrase catalytic domain-containing protein</fullName>
    </recommendedName>
</protein>
<proteinExistence type="predicted"/>
<dbReference type="InterPro" id="IPR053392">
    <property type="entry name" value="Transposase_IS30-like"/>
</dbReference>
<dbReference type="GO" id="GO:0003676">
    <property type="term" value="F:nucleic acid binding"/>
    <property type="evidence" value="ECO:0007669"/>
    <property type="project" value="InterPro"/>
</dbReference>
<sequence length="318" mass="37342">MLAQGKKVREIGRYLCRSPSTISDEIARNQVWNGERFIYDAIVAQEEYETRKSKAGKRAQLKNQWLYQYTVDHLQLGWSPEQISGRLKREHPLIKSRTVGMETIYRYIYDPKNKDYALWEYLPRGQKKRRKQKGRSVHTSHIKARISISKRLSKVNNRKEFGHYEGDTVEGRRSIGDGIHTEVERVSRMLFAKKIDKINSEEAIKVQIKIFGHLPKQARRSVTLDNGRENHLHMQLTEVLQMSTYFCHPYASYERGTNENTNGLLRRYLPKQTNFSTLTQEELDEIVLEINTRPKKVLKYQTPLEVFTSYLINCSDST</sequence>
<dbReference type="Pfam" id="PF13936">
    <property type="entry name" value="HTH_38"/>
    <property type="match status" value="1"/>
</dbReference>
<dbReference type="InterPro" id="IPR051917">
    <property type="entry name" value="Transposase-Integrase"/>
</dbReference>
<dbReference type="InterPro" id="IPR001584">
    <property type="entry name" value="Integrase_cat-core"/>
</dbReference>
<dbReference type="GO" id="GO:0032196">
    <property type="term" value="P:transposition"/>
    <property type="evidence" value="ECO:0007669"/>
    <property type="project" value="TreeGrafter"/>
</dbReference>
<dbReference type="EMBL" id="MGAL01000043">
    <property type="protein sequence ID" value="OGK46402.1"/>
    <property type="molecule type" value="Genomic_DNA"/>
</dbReference>
<evidence type="ECO:0000256" key="1">
    <source>
        <dbReference type="ARBA" id="ARBA00023172"/>
    </source>
</evidence>
<organism evidence="3 4">
    <name type="scientific">Candidatus Roizmanbacteria bacterium RIFCSPLOWO2_01_FULL_38_12</name>
    <dbReference type="NCBI Taxonomy" id="1802061"/>
    <lineage>
        <taxon>Bacteria</taxon>
        <taxon>Candidatus Roizmaniibacteriota</taxon>
    </lineage>
</organism>
<dbReference type="GO" id="GO:0015074">
    <property type="term" value="P:DNA integration"/>
    <property type="evidence" value="ECO:0007669"/>
    <property type="project" value="InterPro"/>
</dbReference>
<dbReference type="Proteomes" id="UP000177141">
    <property type="component" value="Unassembled WGS sequence"/>
</dbReference>
<dbReference type="InterPro" id="IPR025246">
    <property type="entry name" value="IS30-like_HTH"/>
</dbReference>
<dbReference type="GO" id="GO:0006310">
    <property type="term" value="P:DNA recombination"/>
    <property type="evidence" value="ECO:0007669"/>
    <property type="project" value="UniProtKB-KW"/>
</dbReference>
<dbReference type="GO" id="GO:0004803">
    <property type="term" value="F:transposase activity"/>
    <property type="evidence" value="ECO:0007669"/>
    <property type="project" value="TreeGrafter"/>
</dbReference>
<dbReference type="GO" id="GO:0005829">
    <property type="term" value="C:cytosol"/>
    <property type="evidence" value="ECO:0007669"/>
    <property type="project" value="TreeGrafter"/>
</dbReference>
<gene>
    <name evidence="3" type="ORF">A3A93_03340</name>
</gene>
<evidence type="ECO:0000313" key="3">
    <source>
        <dbReference type="EMBL" id="OGK46402.1"/>
    </source>
</evidence>
<dbReference type="PROSITE" id="PS50994">
    <property type="entry name" value="INTEGRASE"/>
    <property type="match status" value="1"/>
</dbReference>
<name>A0A1F7ISR1_9BACT</name>
<comment type="caution">
    <text evidence="3">The sequence shown here is derived from an EMBL/GenBank/DDBJ whole genome shotgun (WGS) entry which is preliminary data.</text>
</comment>
<dbReference type="InterPro" id="IPR036397">
    <property type="entry name" value="RNaseH_sf"/>
</dbReference>
<dbReference type="PANTHER" id="PTHR10948">
    <property type="entry name" value="TRANSPOSASE"/>
    <property type="match status" value="1"/>
</dbReference>
<dbReference type="Gene3D" id="3.30.420.10">
    <property type="entry name" value="Ribonuclease H-like superfamily/Ribonuclease H"/>
    <property type="match status" value="1"/>
</dbReference>
<dbReference type="NCBIfam" id="NF033563">
    <property type="entry name" value="transpos_IS30"/>
    <property type="match status" value="1"/>
</dbReference>
<feature type="domain" description="Integrase catalytic" evidence="2">
    <location>
        <begin position="155"/>
        <end position="311"/>
    </location>
</feature>